<comment type="caution">
    <text evidence="9">The sequence shown here is derived from an EMBL/GenBank/DDBJ whole genome shotgun (WGS) entry which is preliminary data.</text>
</comment>
<sequence>MIYHQQRREGVKLFLSFVVFKYNAMQILSTTIQLDDLHFYAFHGVLPQETIVGGDYRVSLTLTLDMAQDAIFHDRLDGTLDYSKVYDLVAEQMHQPSALLEHVAGRILVALFENFSQVETAEVKVTKVNPPMGADCRGASVILKGCR</sequence>
<comment type="pathway">
    <text evidence="2">Cofactor biosynthesis; tetrahydrofolate biosynthesis; 2-amino-4-hydroxy-6-hydroxymethyl-7,8-dihydropteridine diphosphate from 7,8-dihydroneopterin triphosphate: step 3/4.</text>
</comment>
<evidence type="ECO:0000256" key="4">
    <source>
        <dbReference type="ARBA" id="ARBA00013043"/>
    </source>
</evidence>
<dbReference type="SMART" id="SM00905">
    <property type="entry name" value="FolB"/>
    <property type="match status" value="1"/>
</dbReference>
<evidence type="ECO:0000256" key="6">
    <source>
        <dbReference type="ARBA" id="ARBA00023239"/>
    </source>
</evidence>
<feature type="domain" description="Dihydroneopterin aldolase/epimerase" evidence="8">
    <location>
        <begin position="32"/>
        <end position="145"/>
    </location>
</feature>
<name>J9GW24_9ZZZZ</name>
<dbReference type="InterPro" id="IPR006157">
    <property type="entry name" value="FolB_dom"/>
</dbReference>
<dbReference type="GO" id="GO:0046656">
    <property type="term" value="P:folic acid biosynthetic process"/>
    <property type="evidence" value="ECO:0007669"/>
    <property type="project" value="UniProtKB-KW"/>
</dbReference>
<dbReference type="GO" id="GO:0005737">
    <property type="term" value="C:cytoplasm"/>
    <property type="evidence" value="ECO:0007669"/>
    <property type="project" value="TreeGrafter"/>
</dbReference>
<proteinExistence type="inferred from homology"/>
<dbReference type="SUPFAM" id="SSF55620">
    <property type="entry name" value="Tetrahydrobiopterin biosynthesis enzymes-like"/>
    <property type="match status" value="1"/>
</dbReference>
<comment type="catalytic activity">
    <reaction evidence="1">
        <text>7,8-dihydroneopterin = 6-hydroxymethyl-7,8-dihydropterin + glycolaldehyde</text>
        <dbReference type="Rhea" id="RHEA:10540"/>
        <dbReference type="ChEBI" id="CHEBI:17001"/>
        <dbReference type="ChEBI" id="CHEBI:17071"/>
        <dbReference type="ChEBI" id="CHEBI:44841"/>
        <dbReference type="EC" id="4.1.2.25"/>
    </reaction>
</comment>
<gene>
    <name evidence="9" type="ORF">EVA_04742</name>
</gene>
<accession>J9GW24</accession>
<evidence type="ECO:0000256" key="2">
    <source>
        <dbReference type="ARBA" id="ARBA00005013"/>
    </source>
</evidence>
<dbReference type="GO" id="GO:0004150">
    <property type="term" value="F:dihydroneopterin aldolase activity"/>
    <property type="evidence" value="ECO:0007669"/>
    <property type="project" value="UniProtKB-EC"/>
</dbReference>
<reference evidence="9" key="1">
    <citation type="journal article" date="2012" name="PLoS ONE">
        <title>Gene sets for utilization of primary and secondary nutrition supplies in the distal gut of endangered iberian lynx.</title>
        <authorList>
            <person name="Alcaide M."/>
            <person name="Messina E."/>
            <person name="Richter M."/>
            <person name="Bargiela R."/>
            <person name="Peplies J."/>
            <person name="Huws S.A."/>
            <person name="Newbold C.J."/>
            <person name="Golyshin P.N."/>
            <person name="Simon M.A."/>
            <person name="Lopez G."/>
            <person name="Yakimov M.M."/>
            <person name="Ferrer M."/>
        </authorList>
    </citation>
    <scope>NUCLEOTIDE SEQUENCE</scope>
</reference>
<evidence type="ECO:0000256" key="1">
    <source>
        <dbReference type="ARBA" id="ARBA00001353"/>
    </source>
</evidence>
<evidence type="ECO:0000259" key="8">
    <source>
        <dbReference type="SMART" id="SM00905"/>
    </source>
</evidence>
<dbReference type="NCBIfam" id="TIGR00526">
    <property type="entry name" value="folB_dom"/>
    <property type="match status" value="1"/>
</dbReference>
<evidence type="ECO:0000256" key="3">
    <source>
        <dbReference type="ARBA" id="ARBA00005708"/>
    </source>
</evidence>
<dbReference type="PANTHER" id="PTHR42844">
    <property type="entry name" value="DIHYDRONEOPTERIN ALDOLASE 1-RELATED"/>
    <property type="match status" value="1"/>
</dbReference>
<comment type="similarity">
    <text evidence="3">Belongs to the DHNA family.</text>
</comment>
<dbReference type="Gene3D" id="3.30.1130.10">
    <property type="match status" value="1"/>
</dbReference>
<dbReference type="PANTHER" id="PTHR42844:SF1">
    <property type="entry name" value="DIHYDRONEOPTERIN ALDOLASE 1-RELATED"/>
    <property type="match status" value="1"/>
</dbReference>
<evidence type="ECO:0000256" key="5">
    <source>
        <dbReference type="ARBA" id="ARBA00022909"/>
    </source>
</evidence>
<keyword evidence="5" id="KW-0289">Folate biosynthesis</keyword>
<dbReference type="InterPro" id="IPR006156">
    <property type="entry name" value="Dihydroneopterin_aldolase"/>
</dbReference>
<evidence type="ECO:0000256" key="7">
    <source>
        <dbReference type="ARBA" id="ARBA00032903"/>
    </source>
</evidence>
<organism evidence="9">
    <name type="scientific">gut metagenome</name>
    <dbReference type="NCBI Taxonomy" id="749906"/>
    <lineage>
        <taxon>unclassified sequences</taxon>
        <taxon>metagenomes</taxon>
        <taxon>organismal metagenomes</taxon>
    </lineage>
</organism>
<keyword evidence="6" id="KW-0456">Lyase</keyword>
<protein>
    <recommendedName>
        <fullName evidence="4">dihydroneopterin aldolase</fullName>
        <ecNumber evidence="4">4.1.2.25</ecNumber>
    </recommendedName>
    <alternativeName>
        <fullName evidence="7">7,8-dihydroneopterin aldolase</fullName>
    </alternativeName>
</protein>
<dbReference type="NCBIfam" id="TIGR00525">
    <property type="entry name" value="folB"/>
    <property type="match status" value="1"/>
</dbReference>
<dbReference type="AlphaFoldDB" id="J9GW24"/>
<dbReference type="EC" id="4.1.2.25" evidence="4"/>
<dbReference type="InterPro" id="IPR043133">
    <property type="entry name" value="GTP-CH-I_C/QueF"/>
</dbReference>
<dbReference type="Pfam" id="PF02152">
    <property type="entry name" value="FolB"/>
    <property type="match status" value="1"/>
</dbReference>
<dbReference type="EMBL" id="AMCI01000958">
    <property type="protein sequence ID" value="EJX07148.1"/>
    <property type="molecule type" value="Genomic_DNA"/>
</dbReference>
<evidence type="ECO:0000313" key="9">
    <source>
        <dbReference type="EMBL" id="EJX07148.1"/>
    </source>
</evidence>